<gene>
    <name evidence="10" type="ORF">C9I98_14395</name>
</gene>
<feature type="transmembrane region" description="Helical" evidence="7">
    <location>
        <begin position="217"/>
        <end position="238"/>
    </location>
</feature>
<keyword evidence="6 7" id="KW-0472">Membrane</keyword>
<keyword evidence="5 7" id="KW-1133">Transmembrane helix</keyword>
<comment type="caution">
    <text evidence="10">The sequence shown here is derived from an EMBL/GenBank/DDBJ whole genome shotgun (WGS) entry which is preliminary data.</text>
</comment>
<dbReference type="EMBL" id="PYMA01000008">
    <property type="protein sequence ID" value="PSW19033.1"/>
    <property type="molecule type" value="Genomic_DNA"/>
</dbReference>
<feature type="transmembrane region" description="Helical" evidence="7">
    <location>
        <begin position="277"/>
        <end position="298"/>
    </location>
</feature>
<evidence type="ECO:0000313" key="10">
    <source>
        <dbReference type="EMBL" id="PSW19033.1"/>
    </source>
</evidence>
<dbReference type="AlphaFoldDB" id="A0A2T3NRW5"/>
<evidence type="ECO:0000256" key="8">
    <source>
        <dbReference type="SAM" id="MobiDB-lite"/>
    </source>
</evidence>
<keyword evidence="2 7" id="KW-0813">Transport</keyword>
<keyword evidence="4 7" id="KW-0812">Transmembrane</keyword>
<dbReference type="InterPro" id="IPR000515">
    <property type="entry name" value="MetI-like"/>
</dbReference>
<evidence type="ECO:0000256" key="5">
    <source>
        <dbReference type="ARBA" id="ARBA00022989"/>
    </source>
</evidence>
<dbReference type="PANTHER" id="PTHR43386">
    <property type="entry name" value="OLIGOPEPTIDE TRANSPORT SYSTEM PERMEASE PROTEIN APPC"/>
    <property type="match status" value="1"/>
</dbReference>
<evidence type="ECO:0000313" key="11">
    <source>
        <dbReference type="Proteomes" id="UP000241771"/>
    </source>
</evidence>
<evidence type="ECO:0000256" key="2">
    <source>
        <dbReference type="ARBA" id="ARBA00022448"/>
    </source>
</evidence>
<dbReference type="CDD" id="cd06261">
    <property type="entry name" value="TM_PBP2"/>
    <property type="match status" value="1"/>
</dbReference>
<accession>A0A2T3NRW5</accession>
<keyword evidence="11" id="KW-1185">Reference proteome</keyword>
<dbReference type="InterPro" id="IPR025966">
    <property type="entry name" value="OppC_N"/>
</dbReference>
<dbReference type="OrthoDB" id="9805884at2"/>
<dbReference type="GO" id="GO:0071916">
    <property type="term" value="F:dipeptide transmembrane transporter activity"/>
    <property type="evidence" value="ECO:0007669"/>
    <property type="project" value="TreeGrafter"/>
</dbReference>
<dbReference type="Gene3D" id="1.10.3720.10">
    <property type="entry name" value="MetI-like"/>
    <property type="match status" value="1"/>
</dbReference>
<keyword evidence="3" id="KW-1003">Cell membrane</keyword>
<dbReference type="InterPro" id="IPR035906">
    <property type="entry name" value="MetI-like_sf"/>
</dbReference>
<evidence type="ECO:0000256" key="3">
    <source>
        <dbReference type="ARBA" id="ARBA00022475"/>
    </source>
</evidence>
<feature type="compositionally biased region" description="Basic and acidic residues" evidence="8">
    <location>
        <begin position="321"/>
        <end position="331"/>
    </location>
</feature>
<protein>
    <submittedName>
        <fullName evidence="10">ABC transporter permease</fullName>
    </submittedName>
</protein>
<evidence type="ECO:0000256" key="1">
    <source>
        <dbReference type="ARBA" id="ARBA00004651"/>
    </source>
</evidence>
<dbReference type="PANTHER" id="PTHR43386:SF1">
    <property type="entry name" value="D,D-DIPEPTIDE TRANSPORT SYSTEM PERMEASE PROTEIN DDPC-RELATED"/>
    <property type="match status" value="1"/>
</dbReference>
<feature type="transmembrane region" description="Helical" evidence="7">
    <location>
        <begin position="12"/>
        <end position="34"/>
    </location>
</feature>
<feature type="region of interest" description="Disordered" evidence="8">
    <location>
        <begin position="317"/>
        <end position="343"/>
    </location>
</feature>
<dbReference type="Proteomes" id="UP000241771">
    <property type="component" value="Unassembled WGS sequence"/>
</dbReference>
<comment type="similarity">
    <text evidence="7">Belongs to the binding-protein-dependent transport system permease family.</text>
</comment>
<sequence>MKALFKLLSNNGKAMLGLAIITIFILGAVFAPLITKHAPDRKTGNPHEYPAFVVKAAQSNPDGWVAENLADNRRTLLMSKKADHVMGTSRMGRDIWSQVVYGTRTSLAVGFGAGIVVCFLATIIGVSAGYFGGRVDDVLTAAMNIMLVIPQFPLLFVIAAFIGQAGPLTIAIVIGMTSWAWGARVVRAQTLSLREKEFVKAAEVLGESSWRIIFVEILPNLVSIVGASFIGSVMLAIMTEATLSFLGLGDPNTISWGVMLNNVRTSSSMLVGAWWELFAPCLALIFIAIGLALLNFAVDEIANPQLRSHKGMRRWQNMAKKNQEQEKEKAAVEAQPALEGGEK</sequence>
<dbReference type="Pfam" id="PF00528">
    <property type="entry name" value="BPD_transp_1"/>
    <property type="match status" value="1"/>
</dbReference>
<dbReference type="Pfam" id="PF12911">
    <property type="entry name" value="OppC_N"/>
    <property type="match status" value="1"/>
</dbReference>
<evidence type="ECO:0000256" key="7">
    <source>
        <dbReference type="RuleBase" id="RU363032"/>
    </source>
</evidence>
<dbReference type="PROSITE" id="PS50928">
    <property type="entry name" value="ABC_TM1"/>
    <property type="match status" value="1"/>
</dbReference>
<evidence type="ECO:0000256" key="6">
    <source>
        <dbReference type="ARBA" id="ARBA00023136"/>
    </source>
</evidence>
<dbReference type="GO" id="GO:0005886">
    <property type="term" value="C:plasma membrane"/>
    <property type="evidence" value="ECO:0007669"/>
    <property type="project" value="UniProtKB-SubCell"/>
</dbReference>
<organism evidence="10 11">
    <name type="scientific">Photobacterium sanctipauli</name>
    <dbReference type="NCBI Taxonomy" id="1342794"/>
    <lineage>
        <taxon>Bacteria</taxon>
        <taxon>Pseudomonadati</taxon>
        <taxon>Pseudomonadota</taxon>
        <taxon>Gammaproteobacteria</taxon>
        <taxon>Vibrionales</taxon>
        <taxon>Vibrionaceae</taxon>
        <taxon>Photobacterium</taxon>
    </lineage>
</organism>
<feature type="transmembrane region" description="Helical" evidence="7">
    <location>
        <begin position="107"/>
        <end position="131"/>
    </location>
</feature>
<evidence type="ECO:0000256" key="4">
    <source>
        <dbReference type="ARBA" id="ARBA00022692"/>
    </source>
</evidence>
<dbReference type="InterPro" id="IPR050366">
    <property type="entry name" value="BP-dependent_transpt_permease"/>
</dbReference>
<comment type="subcellular location">
    <subcellularLocation>
        <location evidence="1 7">Cell membrane</location>
        <topology evidence="1 7">Multi-pass membrane protein</topology>
    </subcellularLocation>
</comment>
<proteinExistence type="inferred from homology"/>
<dbReference type="SUPFAM" id="SSF161098">
    <property type="entry name" value="MetI-like"/>
    <property type="match status" value="1"/>
</dbReference>
<feature type="domain" description="ABC transmembrane type-1" evidence="9">
    <location>
        <begin position="103"/>
        <end position="295"/>
    </location>
</feature>
<evidence type="ECO:0000259" key="9">
    <source>
        <dbReference type="PROSITE" id="PS50928"/>
    </source>
</evidence>
<name>A0A2T3NRW5_9GAMM</name>
<dbReference type="RefSeq" id="WP_036831787.1">
    <property type="nucleotide sequence ID" value="NZ_JGVO01001603.1"/>
</dbReference>
<reference evidence="10 11" key="1">
    <citation type="submission" date="2018-01" db="EMBL/GenBank/DDBJ databases">
        <title>Whole genome sequencing of Histamine producing bacteria.</title>
        <authorList>
            <person name="Butler K."/>
        </authorList>
    </citation>
    <scope>NUCLEOTIDE SEQUENCE [LARGE SCALE GENOMIC DNA]</scope>
    <source>
        <strain evidence="10 11">DSM 100436</strain>
    </source>
</reference>